<keyword evidence="2 8" id="KW-0813">Transport</keyword>
<dbReference type="WBParaSite" id="jg11581">
    <property type="protein sequence ID" value="jg11581"/>
    <property type="gene ID" value="jg11581"/>
</dbReference>
<dbReference type="GO" id="GO:0015271">
    <property type="term" value="F:outward rectifier potassium channel activity"/>
    <property type="evidence" value="ECO:0007669"/>
    <property type="project" value="TreeGrafter"/>
</dbReference>
<protein>
    <submittedName>
        <fullName evidence="13">Potassium channel domain-containing protein</fullName>
    </submittedName>
</protein>
<evidence type="ECO:0000256" key="4">
    <source>
        <dbReference type="ARBA" id="ARBA00022989"/>
    </source>
</evidence>
<feature type="transmembrane region" description="Helical" evidence="10">
    <location>
        <begin position="373"/>
        <end position="397"/>
    </location>
</feature>
<accession>A0A915CR07</accession>
<feature type="domain" description="Potassium channel" evidence="11">
    <location>
        <begin position="170"/>
        <end position="235"/>
    </location>
</feature>
<keyword evidence="3 8" id="KW-0812">Transmembrane</keyword>
<feature type="transmembrane region" description="Helical" evidence="10">
    <location>
        <begin position="89"/>
        <end position="113"/>
    </location>
</feature>
<sequence length="1022" mass="115606">MCLSRGFRVLDRPLSQFSTASPSYNSREGRLSLVSILEDGSTITQMIPQQMPHINEHAHNNHRSSNNGAVKQVSGSRFAKLKYYYDHSFIRHIAPFLVLALYSVIGAYLFYLVEYQNEKDVLLREQEVLDDIRNDTFYQIKRIIFVDKYNDDTKILFARDILKWYEKQLAIYKSPEALEWDYLGALFYVGTVFTTIGYGNITPRTIGGQALSILYAIVGIPLVLAILNQFSKKLTRFVSDLWIKHRESVRFEKLKELKARKLSRSKAKNSTTNTSISSTARILIDHDLESGKKKKDKKIKIESAEAEQCLEAMESRTIPIWVALALCVGYICLIAALFCIWETRWSYFTSFYFICISCLTIGLGDVVPDHPHMLILMFIFVILGLSIVSMLMSVIQIKMEEWLYRMMIKMQKEYRRALENGDPLEREQIMNQMMKNEPWYMRNLASICISDNQAAKLDHEAETFEKVLRVTNNKNVQTESPIAQPPKIQAVAESQTQSPLLTATHAIEVQTNAVQQQDTGIGVVSEWAPNPAVSKQTSVSSSSLRMVSAMDKMAVEHASRSEHLEDEVPLQASALLHSNDGDSVSDATSLPMDPINSLMTLDQSVQCANLTQMDDLATRLHEINKSSKPEVVDNGTEMVEVRNMEDKCMRTDTTSFESKEIQVMLKLEFESKSVGTEPKDFANQSTTTSYSELTNRSMETMDGSLWRGECSRSVQTMFPESEYDGALLSPDATSKRRRFSHSKKMISFEDTPLTEMSVQCSLQQCDTCDFGVQTMLSTTNFDFQDTMLGPSFTSLLLPGYNEQDKQTSRQSSLVGTIGEDDDLGEEVDLPKPVTVKQDLIIQTDDSYLKIARRLDEYRNNRTQTLQVYATPFTLSSRSASSSRSPTVIIEEPSLFRSVDYDHGQSPLQGFLEPAAEMLRASFKRRKGQSSRKKDQLETEDVGDKHLSAQEKLEKSRSISPNVKKNSLERKHSLPASVQPGKVLSYIAKHEKGINNPGAPEGHQSLVTVVDMRKDKSVDMKNS</sequence>
<evidence type="ECO:0000256" key="3">
    <source>
        <dbReference type="ARBA" id="ARBA00022692"/>
    </source>
</evidence>
<dbReference type="GO" id="GO:0005886">
    <property type="term" value="C:plasma membrane"/>
    <property type="evidence" value="ECO:0007669"/>
    <property type="project" value="TreeGrafter"/>
</dbReference>
<feature type="region of interest" description="Disordered" evidence="9">
    <location>
        <begin position="922"/>
        <end position="975"/>
    </location>
</feature>
<organism evidence="12 13">
    <name type="scientific">Ditylenchus dipsaci</name>
    <dbReference type="NCBI Taxonomy" id="166011"/>
    <lineage>
        <taxon>Eukaryota</taxon>
        <taxon>Metazoa</taxon>
        <taxon>Ecdysozoa</taxon>
        <taxon>Nematoda</taxon>
        <taxon>Chromadorea</taxon>
        <taxon>Rhabditida</taxon>
        <taxon>Tylenchina</taxon>
        <taxon>Tylenchomorpha</taxon>
        <taxon>Sphaerularioidea</taxon>
        <taxon>Anguinidae</taxon>
        <taxon>Anguininae</taxon>
        <taxon>Ditylenchus</taxon>
    </lineage>
</organism>
<keyword evidence="5 8" id="KW-0406">Ion transport</keyword>
<comment type="similarity">
    <text evidence="8">Belongs to the two pore domain potassium channel (TC 1.A.1.8) family.</text>
</comment>
<feature type="transmembrane region" description="Helical" evidence="10">
    <location>
        <begin position="213"/>
        <end position="231"/>
    </location>
</feature>
<dbReference type="InterPro" id="IPR013099">
    <property type="entry name" value="K_chnl_dom"/>
</dbReference>
<evidence type="ECO:0000256" key="1">
    <source>
        <dbReference type="ARBA" id="ARBA00004141"/>
    </source>
</evidence>
<feature type="region of interest" description="Disordered" evidence="9">
    <location>
        <begin position="804"/>
        <end position="825"/>
    </location>
</feature>
<name>A0A915CR07_9BILA</name>
<feature type="domain" description="Potassium channel" evidence="11">
    <location>
        <begin position="326"/>
        <end position="400"/>
    </location>
</feature>
<evidence type="ECO:0000256" key="10">
    <source>
        <dbReference type="SAM" id="Phobius"/>
    </source>
</evidence>
<dbReference type="PANTHER" id="PTHR11003">
    <property type="entry name" value="POTASSIUM CHANNEL, SUBFAMILY K"/>
    <property type="match status" value="1"/>
</dbReference>
<feature type="compositionally biased region" description="Basic and acidic residues" evidence="9">
    <location>
        <begin position="931"/>
        <end position="956"/>
    </location>
</feature>
<dbReference type="InterPro" id="IPR003280">
    <property type="entry name" value="2pore_dom_K_chnl"/>
</dbReference>
<evidence type="ECO:0000256" key="7">
    <source>
        <dbReference type="ARBA" id="ARBA00023303"/>
    </source>
</evidence>
<keyword evidence="4 10" id="KW-1133">Transmembrane helix</keyword>
<evidence type="ECO:0000256" key="5">
    <source>
        <dbReference type="ARBA" id="ARBA00023065"/>
    </source>
</evidence>
<evidence type="ECO:0000313" key="12">
    <source>
        <dbReference type="Proteomes" id="UP000887574"/>
    </source>
</evidence>
<evidence type="ECO:0000256" key="9">
    <source>
        <dbReference type="SAM" id="MobiDB-lite"/>
    </source>
</evidence>
<dbReference type="AlphaFoldDB" id="A0A915CR07"/>
<keyword evidence="7 8" id="KW-0407">Ion channel</keyword>
<feature type="transmembrane region" description="Helical" evidence="10">
    <location>
        <begin position="320"/>
        <end position="340"/>
    </location>
</feature>
<evidence type="ECO:0000313" key="13">
    <source>
        <dbReference type="WBParaSite" id="jg11581"/>
    </source>
</evidence>
<dbReference type="SUPFAM" id="SSF81324">
    <property type="entry name" value="Voltage-gated potassium channels"/>
    <property type="match status" value="2"/>
</dbReference>
<evidence type="ECO:0000256" key="8">
    <source>
        <dbReference type="RuleBase" id="RU003857"/>
    </source>
</evidence>
<proteinExistence type="inferred from homology"/>
<evidence type="ECO:0000259" key="11">
    <source>
        <dbReference type="Pfam" id="PF07885"/>
    </source>
</evidence>
<dbReference type="Proteomes" id="UP000887574">
    <property type="component" value="Unplaced"/>
</dbReference>
<dbReference type="PRINTS" id="PR01333">
    <property type="entry name" value="2POREKCHANEL"/>
</dbReference>
<comment type="subcellular location">
    <subcellularLocation>
        <location evidence="1">Membrane</location>
        <topology evidence="1">Multi-pass membrane protein</topology>
    </subcellularLocation>
</comment>
<dbReference type="GO" id="GO:0022841">
    <property type="term" value="F:potassium ion leak channel activity"/>
    <property type="evidence" value="ECO:0007669"/>
    <property type="project" value="TreeGrafter"/>
</dbReference>
<dbReference type="Pfam" id="PF07885">
    <property type="entry name" value="Ion_trans_2"/>
    <property type="match status" value="2"/>
</dbReference>
<feature type="transmembrane region" description="Helical" evidence="10">
    <location>
        <begin position="182"/>
        <end position="201"/>
    </location>
</feature>
<dbReference type="GO" id="GO:0030322">
    <property type="term" value="P:stabilization of membrane potential"/>
    <property type="evidence" value="ECO:0007669"/>
    <property type="project" value="TreeGrafter"/>
</dbReference>
<keyword evidence="12" id="KW-1185">Reference proteome</keyword>
<reference evidence="13" key="1">
    <citation type="submission" date="2022-11" db="UniProtKB">
        <authorList>
            <consortium name="WormBaseParasite"/>
        </authorList>
    </citation>
    <scope>IDENTIFICATION</scope>
</reference>
<dbReference type="Gene3D" id="1.10.287.70">
    <property type="match status" value="1"/>
</dbReference>
<dbReference type="PANTHER" id="PTHR11003:SF86">
    <property type="entry name" value="POTASSIUM CHANNEL DOMAIN-CONTAINING PROTEIN"/>
    <property type="match status" value="1"/>
</dbReference>
<keyword evidence="6 10" id="KW-0472">Membrane</keyword>
<evidence type="ECO:0000256" key="2">
    <source>
        <dbReference type="ARBA" id="ARBA00022448"/>
    </source>
</evidence>
<feature type="transmembrane region" description="Helical" evidence="10">
    <location>
        <begin position="347"/>
        <end position="367"/>
    </location>
</feature>
<evidence type="ECO:0000256" key="6">
    <source>
        <dbReference type="ARBA" id="ARBA00023136"/>
    </source>
</evidence>